<comment type="pathway">
    <text evidence="3 20">Phospholipid metabolism; CDP-diacylglycerol biosynthesis; CDP-diacylglycerol from sn-glycerol 3-phosphate: step 3/3.</text>
</comment>
<dbReference type="PANTHER" id="PTHR13619:SF0">
    <property type="entry name" value="PHOSPHATIDATE CYTIDYLYLTRANSFERASE, MITOCHONDRIAL"/>
    <property type="match status" value="1"/>
</dbReference>
<accession>A0A8S1F4F2</accession>
<evidence type="ECO:0000256" key="11">
    <source>
        <dbReference type="ARBA" id="ARBA00022792"/>
    </source>
</evidence>
<comment type="similarity">
    <text evidence="5 20">Belongs to the TAM41 family.</text>
</comment>
<evidence type="ECO:0000256" key="10">
    <source>
        <dbReference type="ARBA" id="ARBA00022695"/>
    </source>
</evidence>
<evidence type="ECO:0000256" key="1">
    <source>
        <dbReference type="ARBA" id="ARBA00001946"/>
    </source>
</evidence>
<evidence type="ECO:0000313" key="22">
    <source>
        <dbReference type="Proteomes" id="UP000494206"/>
    </source>
</evidence>
<dbReference type="GO" id="GO:0004605">
    <property type="term" value="F:phosphatidate cytidylyltransferase activity"/>
    <property type="evidence" value="ECO:0007669"/>
    <property type="project" value="UniProtKB-UniRule"/>
</dbReference>
<sequence>MDEYKELLSVLPLTTVEFAFAYGSGAIQQKDENKADKMVDFVVVTKDAKKFHTDNLSRNPSHYSLLRLVGPNMIEKIQCKFAARTYYNTHVSVGRRKIKYGVISHENAKQDLLDWRWLYIAGRLHKPVLDVVEPNDEIRELVTENRRAALHAALLLLPESFTLNQLMRTIVGLSYTGDFRMIIGEDRNKITKIADGNFESLLDVYNPLMGDDARLAVISPEKVAQDGSTTAIYHRLNLLPSEVLNRIQLMMNRRQKRQQDQEEVIFSLAHRHDVAATVESAIGSIIRPVSISQTAKNALSAGITKSFVYSLAKMTKMLKSK</sequence>
<evidence type="ECO:0000256" key="5">
    <source>
        <dbReference type="ARBA" id="ARBA00005458"/>
    </source>
</evidence>
<dbReference type="GO" id="GO:0016024">
    <property type="term" value="P:CDP-diacylglycerol biosynthetic process"/>
    <property type="evidence" value="ECO:0007669"/>
    <property type="project" value="UniProtKB-UniRule"/>
</dbReference>
<dbReference type="GO" id="GO:0032049">
    <property type="term" value="P:cardiolipin biosynthetic process"/>
    <property type="evidence" value="ECO:0007669"/>
    <property type="project" value="UniProtKB-UniRule"/>
</dbReference>
<evidence type="ECO:0000256" key="8">
    <source>
        <dbReference type="ARBA" id="ARBA00022516"/>
    </source>
</evidence>
<evidence type="ECO:0000256" key="2">
    <source>
        <dbReference type="ARBA" id="ARBA00004443"/>
    </source>
</evidence>
<keyword evidence="22" id="KW-1185">Reference proteome</keyword>
<keyword evidence="12 20" id="KW-0460">Magnesium</keyword>
<evidence type="ECO:0000256" key="4">
    <source>
        <dbReference type="ARBA" id="ARBA00005189"/>
    </source>
</evidence>
<dbReference type="AlphaFoldDB" id="A0A8S1F4F2"/>
<keyword evidence="11 20" id="KW-0999">Mitochondrion inner membrane</keyword>
<comment type="caution">
    <text evidence="21">The sequence shown here is derived from an EMBL/GenBank/DDBJ whole genome shotgun (WGS) entry which is preliminary data.</text>
</comment>
<reference evidence="21 22" key="1">
    <citation type="submission" date="2020-04" db="EMBL/GenBank/DDBJ databases">
        <authorList>
            <person name="Laetsch R D."/>
            <person name="Stevens L."/>
            <person name="Kumar S."/>
            <person name="Blaxter L. M."/>
        </authorList>
    </citation>
    <scope>NUCLEOTIDE SEQUENCE [LARGE SCALE GENOMIC DNA]</scope>
</reference>
<comment type="catalytic activity">
    <reaction evidence="20">
        <text>a 1,2-diacyl-sn-glycero-3-phosphate + CTP + H(+) = a CDP-1,2-diacyl-sn-glycerol + diphosphate</text>
        <dbReference type="Rhea" id="RHEA:16229"/>
        <dbReference type="ChEBI" id="CHEBI:15378"/>
        <dbReference type="ChEBI" id="CHEBI:33019"/>
        <dbReference type="ChEBI" id="CHEBI:37563"/>
        <dbReference type="ChEBI" id="CHEBI:58332"/>
        <dbReference type="ChEBI" id="CHEBI:58608"/>
        <dbReference type="EC" id="2.7.7.41"/>
    </reaction>
</comment>
<keyword evidence="13 20" id="KW-0443">Lipid metabolism</keyword>
<dbReference type="EC" id="2.7.7.41" evidence="6 20"/>
<organism evidence="21 22">
    <name type="scientific">Caenorhabditis bovis</name>
    <dbReference type="NCBI Taxonomy" id="2654633"/>
    <lineage>
        <taxon>Eukaryota</taxon>
        <taxon>Metazoa</taxon>
        <taxon>Ecdysozoa</taxon>
        <taxon>Nematoda</taxon>
        <taxon>Chromadorea</taxon>
        <taxon>Rhabditida</taxon>
        <taxon>Rhabditina</taxon>
        <taxon>Rhabditomorpha</taxon>
        <taxon>Rhabditoidea</taxon>
        <taxon>Rhabditidae</taxon>
        <taxon>Peloderinae</taxon>
        <taxon>Caenorhabditis</taxon>
    </lineage>
</organism>
<dbReference type="PIRSF" id="PIRSF028840">
    <property type="entry name" value="Mmp37"/>
    <property type="match status" value="1"/>
</dbReference>
<dbReference type="InterPro" id="IPR015222">
    <property type="entry name" value="Tam41"/>
</dbReference>
<evidence type="ECO:0000256" key="20">
    <source>
        <dbReference type="PIRNR" id="PIRNR028840"/>
    </source>
</evidence>
<keyword evidence="9 20" id="KW-0808">Transferase</keyword>
<evidence type="ECO:0000256" key="9">
    <source>
        <dbReference type="ARBA" id="ARBA00022679"/>
    </source>
</evidence>
<protein>
    <recommendedName>
        <fullName evidence="7 20">Phosphatidate cytidylyltransferase, mitochondrial</fullName>
        <ecNumber evidence="6 20">2.7.7.41</ecNumber>
    </recommendedName>
    <alternativeName>
        <fullName evidence="18 20">CDP-diacylglycerol synthase</fullName>
    </alternativeName>
    <alternativeName>
        <fullName evidence="19 20">Mitochondrial translocator assembly and maintenance protein 41 homolog</fullName>
    </alternativeName>
</protein>
<dbReference type="EMBL" id="CADEPM010000006">
    <property type="protein sequence ID" value="CAB3407431.1"/>
    <property type="molecule type" value="Genomic_DNA"/>
</dbReference>
<evidence type="ECO:0000256" key="18">
    <source>
        <dbReference type="ARBA" id="ARBA00029893"/>
    </source>
</evidence>
<evidence type="ECO:0000256" key="3">
    <source>
        <dbReference type="ARBA" id="ARBA00005119"/>
    </source>
</evidence>
<evidence type="ECO:0000256" key="19">
    <source>
        <dbReference type="ARBA" id="ARBA00031502"/>
    </source>
</evidence>
<name>A0A8S1F4F2_9PELO</name>
<dbReference type="Pfam" id="PF09139">
    <property type="entry name" value="Tam41_Mmp37"/>
    <property type="match status" value="1"/>
</dbReference>
<evidence type="ECO:0000313" key="21">
    <source>
        <dbReference type="EMBL" id="CAB3407431.1"/>
    </source>
</evidence>
<gene>
    <name evidence="21" type="ORF">CBOVIS_LOCUS9363</name>
</gene>
<comment type="pathway">
    <text evidence="4">Lipid metabolism.</text>
</comment>
<keyword evidence="14 20" id="KW-0496">Mitochondrion</keyword>
<comment type="cofactor">
    <cofactor evidence="1 20">
        <name>Mg(2+)</name>
        <dbReference type="ChEBI" id="CHEBI:18420"/>
    </cofactor>
</comment>
<dbReference type="PANTHER" id="PTHR13619">
    <property type="entry name" value="PHOSPHATIDATE CYTIDYLYLTRANSFERASE, MITOCHONDRIAL"/>
    <property type="match status" value="1"/>
</dbReference>
<keyword evidence="8 20" id="KW-0444">Lipid biosynthesis</keyword>
<keyword evidence="16 20" id="KW-0594">Phospholipid biosynthesis</keyword>
<dbReference type="GO" id="GO:0005743">
    <property type="term" value="C:mitochondrial inner membrane"/>
    <property type="evidence" value="ECO:0007669"/>
    <property type="project" value="UniProtKB-SubCell"/>
</dbReference>
<keyword evidence="10 20" id="KW-0548">Nucleotidyltransferase</keyword>
<dbReference type="OrthoDB" id="341477at2759"/>
<evidence type="ECO:0000256" key="16">
    <source>
        <dbReference type="ARBA" id="ARBA00023209"/>
    </source>
</evidence>
<dbReference type="Proteomes" id="UP000494206">
    <property type="component" value="Unassembled WGS sequence"/>
</dbReference>
<proteinExistence type="inferred from homology"/>
<evidence type="ECO:0000256" key="15">
    <source>
        <dbReference type="ARBA" id="ARBA00023136"/>
    </source>
</evidence>
<comment type="subcellular location">
    <subcellularLocation>
        <location evidence="2 20">Mitochondrion inner membrane</location>
        <topology evidence="2 20">Peripheral membrane protein</topology>
        <orientation evidence="2 20">Matrix side</orientation>
    </subcellularLocation>
</comment>
<evidence type="ECO:0000256" key="6">
    <source>
        <dbReference type="ARBA" id="ARBA00012487"/>
    </source>
</evidence>
<evidence type="ECO:0000256" key="17">
    <source>
        <dbReference type="ARBA" id="ARBA00023264"/>
    </source>
</evidence>
<keyword evidence="17 20" id="KW-1208">Phospholipid metabolism</keyword>
<evidence type="ECO:0000256" key="14">
    <source>
        <dbReference type="ARBA" id="ARBA00023128"/>
    </source>
</evidence>
<evidence type="ECO:0000256" key="13">
    <source>
        <dbReference type="ARBA" id="ARBA00023098"/>
    </source>
</evidence>
<evidence type="ECO:0000256" key="12">
    <source>
        <dbReference type="ARBA" id="ARBA00022842"/>
    </source>
</evidence>
<keyword evidence="15 20" id="KW-0472">Membrane</keyword>
<comment type="function">
    <text evidence="20">Catalyzes the conversion of phosphatidic acid (PA) to CDP-diacylglycerol (CDP-DAG), an essential intermediate in the synthesis of phosphatidylglycerol, cardiolipin and phosphatidylinositol.</text>
</comment>
<evidence type="ECO:0000256" key="7">
    <source>
        <dbReference type="ARBA" id="ARBA00018337"/>
    </source>
</evidence>